<evidence type="ECO:0000256" key="3">
    <source>
        <dbReference type="ARBA" id="ARBA00022553"/>
    </source>
</evidence>
<dbReference type="InterPro" id="IPR025110">
    <property type="entry name" value="AMP-bd_C"/>
</dbReference>
<dbReference type="Gene3D" id="1.10.1200.10">
    <property type="entry name" value="ACP-like"/>
    <property type="match status" value="1"/>
</dbReference>
<dbReference type="InterPro" id="IPR012338">
    <property type="entry name" value="Beta-lactam/transpept-like"/>
</dbReference>
<organism evidence="6 7">
    <name type="scientific">Streptomyces spectabilis</name>
    <dbReference type="NCBI Taxonomy" id="68270"/>
    <lineage>
        <taxon>Bacteria</taxon>
        <taxon>Bacillati</taxon>
        <taxon>Actinomycetota</taxon>
        <taxon>Actinomycetes</taxon>
        <taxon>Kitasatosporales</taxon>
        <taxon>Streptomycetaceae</taxon>
        <taxon>Streptomyces</taxon>
    </lineage>
</organism>
<dbReference type="NCBIfam" id="TIGR01733">
    <property type="entry name" value="AA-adenyl-dom"/>
    <property type="match status" value="1"/>
</dbReference>
<dbReference type="PANTHER" id="PTHR45527">
    <property type="entry name" value="NONRIBOSOMAL PEPTIDE SYNTHETASE"/>
    <property type="match status" value="1"/>
</dbReference>
<dbReference type="Pfam" id="PF00144">
    <property type="entry name" value="Beta-lactamase"/>
    <property type="match status" value="1"/>
</dbReference>
<dbReference type="Proteomes" id="UP000316806">
    <property type="component" value="Chromosome"/>
</dbReference>
<dbReference type="InterPro" id="IPR010071">
    <property type="entry name" value="AA_adenyl_dom"/>
</dbReference>
<keyword evidence="2" id="KW-0596">Phosphopantetheine</keyword>
<protein>
    <submittedName>
        <fullName evidence="6">Amino acid adenylation domain-containing protein</fullName>
    </submittedName>
</protein>
<dbReference type="Gene3D" id="3.40.50.980">
    <property type="match status" value="2"/>
</dbReference>
<feature type="compositionally biased region" description="Basic and acidic residues" evidence="4">
    <location>
        <begin position="604"/>
        <end position="622"/>
    </location>
</feature>
<dbReference type="PROSITE" id="PS50075">
    <property type="entry name" value="CARRIER"/>
    <property type="match status" value="1"/>
</dbReference>
<accession>A0A516R3J7</accession>
<dbReference type="AlphaFoldDB" id="A0A516R3J7"/>
<keyword evidence="3" id="KW-0597">Phosphoprotein</keyword>
<dbReference type="Gene3D" id="3.40.710.10">
    <property type="entry name" value="DD-peptidase/beta-lactamase superfamily"/>
    <property type="match status" value="1"/>
</dbReference>
<dbReference type="Pfam" id="PF00501">
    <property type="entry name" value="AMP-binding"/>
    <property type="match status" value="1"/>
</dbReference>
<dbReference type="GO" id="GO:0044550">
    <property type="term" value="P:secondary metabolite biosynthetic process"/>
    <property type="evidence" value="ECO:0007669"/>
    <property type="project" value="UniProtKB-ARBA"/>
</dbReference>
<reference evidence="6 7" key="1">
    <citation type="journal article" date="2019" name="J. Ind. Microbiol. Biotechnol.">
        <title>The complete genomic sequence of Streptomyces spectabilis NRRL-2792 and identification of secondary metabolite biosynthetic gene clusters.</title>
        <authorList>
            <person name="Sinha A."/>
            <person name="Phillips-Salemka S."/>
            <person name="Niraula T.A."/>
            <person name="Short K.A."/>
            <person name="Niraula N.P."/>
        </authorList>
    </citation>
    <scope>NUCLEOTIDE SEQUENCE [LARGE SCALE GENOMIC DNA]</scope>
    <source>
        <strain evidence="6 7">NRRL 2792</strain>
    </source>
</reference>
<evidence type="ECO:0000256" key="2">
    <source>
        <dbReference type="ARBA" id="ARBA00022450"/>
    </source>
</evidence>
<dbReference type="InterPro" id="IPR045851">
    <property type="entry name" value="AMP-bd_C_sf"/>
</dbReference>
<dbReference type="GO" id="GO:0005737">
    <property type="term" value="C:cytoplasm"/>
    <property type="evidence" value="ECO:0007669"/>
    <property type="project" value="TreeGrafter"/>
</dbReference>
<dbReference type="FunFam" id="3.40.50.12780:FF:000012">
    <property type="entry name" value="Non-ribosomal peptide synthetase"/>
    <property type="match status" value="1"/>
</dbReference>
<evidence type="ECO:0000259" key="5">
    <source>
        <dbReference type="PROSITE" id="PS50075"/>
    </source>
</evidence>
<evidence type="ECO:0000256" key="1">
    <source>
        <dbReference type="ARBA" id="ARBA00001957"/>
    </source>
</evidence>
<dbReference type="PANTHER" id="PTHR45527:SF1">
    <property type="entry name" value="FATTY ACID SYNTHASE"/>
    <property type="match status" value="1"/>
</dbReference>
<dbReference type="Gene3D" id="2.30.38.10">
    <property type="entry name" value="Luciferase, Domain 3"/>
    <property type="match status" value="1"/>
</dbReference>
<dbReference type="Pfam" id="PF13193">
    <property type="entry name" value="AMP-binding_C"/>
    <property type="match status" value="1"/>
</dbReference>
<evidence type="ECO:0000313" key="6">
    <source>
        <dbReference type="EMBL" id="QDQ10228.1"/>
    </source>
</evidence>
<name>A0A516R3J7_STRST</name>
<evidence type="ECO:0000313" key="7">
    <source>
        <dbReference type="Proteomes" id="UP000316806"/>
    </source>
</evidence>
<sequence length="983" mass="102763">MSRRVHDVFAAMVAAHPDAVAVRAGSTVLTYRELDTRANRVAHELRAAGVGPESVVGVLLERGPWLFPVLLGIWKAGGSQLPLDAVMPAERLTYMLDTAGARLVVTQRTLAGLLGDGYDGELLDLDRDQERIAGRPGTAPAPAAGKPSPDGLAYTLFTSGSTGRPKGVQIAHGAILNLLFSMRARFDAAPEHVWLAATSVSFDISYIELYLPLITGGSVVLVDDSGLGDALAQLDLVDSHGVTHLQATPAGWKLLLVAGFARRPLTAVTGGEACPPSLARELRGHVDRLVNLYGPTETTVWSTAWEVPPGTPDMPIGRPIHNTRVYVLDGGLQPVPVGVTGELYLAGAGVARGYVGRPGLTAGRFLPEELGGPPGSRMYRTGDLVRFRADGDLEYLGRADHQVKIRGYRVELGEIEEQLVAHPGVGSAVVVAREDGQGEPWLVAYVVRATPSGSAAEPGGPEGTEAGQDELRRHLAARLPAYMVPTGFVLLDRFPLNAAGKVDRAALPAPQRTALVADRAYQAPRTPTERVLAEVCAEVLGIPGVGAHDRLADLGVDSMRIVHVLAAGRKAGLAVTLRMLLDSVTIADLGAAIDGTTATYGAGDDERVPHDAPDGADAREAAADDGGPGDGNETVGGAVGGGPRTGEPVNARRPAVDVEDVMAAHGIPGAAVAVLRNGEVAALHVHGVRSLDTGAPVTLRTRFQAGSISKHVIAFAALRLVADGPLALDTPLDEYLTGRTVPRLPGGGRVTLRHCLSNTAGLSSVSATWWHPDETMPSVSDVLDDVEAEAEPGSVFRKAGSQWAFVEQLLTDVTGQELGKLVDELVFQELGMRDSAFTAGAHPDVAAGHDRHGEALHGGHRCRPARAGSGLWSTAADLAQFACALRRTRNGLGDLLPGPLAEQMLTEAFPGSFYGLGTVVDSSLGDVEFGHGGQTPGFRALTSLRLRSGAGCVVMTNSDLGKEVHKAVAASLGRDITARLAGD</sequence>
<dbReference type="FunFam" id="3.30.300.30:FF:000010">
    <property type="entry name" value="Enterobactin synthetase component F"/>
    <property type="match status" value="1"/>
</dbReference>
<feature type="region of interest" description="Disordered" evidence="4">
    <location>
        <begin position="598"/>
        <end position="650"/>
    </location>
</feature>
<comment type="cofactor">
    <cofactor evidence="1">
        <name>pantetheine 4'-phosphate</name>
        <dbReference type="ChEBI" id="CHEBI:47942"/>
    </cofactor>
</comment>
<dbReference type="FunFam" id="3.40.50.980:FF:000001">
    <property type="entry name" value="Non-ribosomal peptide synthetase"/>
    <property type="match status" value="1"/>
</dbReference>
<feature type="domain" description="Carrier" evidence="5">
    <location>
        <begin position="523"/>
        <end position="597"/>
    </location>
</feature>
<dbReference type="SUPFAM" id="SSF56601">
    <property type="entry name" value="beta-lactamase/transpeptidase-like"/>
    <property type="match status" value="1"/>
</dbReference>
<dbReference type="SUPFAM" id="SSF47336">
    <property type="entry name" value="ACP-like"/>
    <property type="match status" value="1"/>
</dbReference>
<dbReference type="GO" id="GO:0031177">
    <property type="term" value="F:phosphopantetheine binding"/>
    <property type="evidence" value="ECO:0007669"/>
    <property type="project" value="TreeGrafter"/>
</dbReference>
<dbReference type="InterPro" id="IPR000873">
    <property type="entry name" value="AMP-dep_synth/lig_dom"/>
</dbReference>
<dbReference type="SUPFAM" id="SSF56801">
    <property type="entry name" value="Acetyl-CoA synthetase-like"/>
    <property type="match status" value="1"/>
</dbReference>
<dbReference type="CDD" id="cd05930">
    <property type="entry name" value="A_NRPS"/>
    <property type="match status" value="1"/>
</dbReference>
<dbReference type="InterPro" id="IPR036736">
    <property type="entry name" value="ACP-like_sf"/>
</dbReference>
<dbReference type="GO" id="GO:0043041">
    <property type="term" value="P:amino acid activation for nonribosomal peptide biosynthetic process"/>
    <property type="evidence" value="ECO:0007669"/>
    <property type="project" value="TreeGrafter"/>
</dbReference>
<gene>
    <name evidence="6" type="ORF">FH965_06370</name>
</gene>
<dbReference type="Gene3D" id="3.30.300.30">
    <property type="match status" value="1"/>
</dbReference>
<dbReference type="InterPro" id="IPR001466">
    <property type="entry name" value="Beta-lactam-related"/>
</dbReference>
<dbReference type="RefSeq" id="WP_144001986.1">
    <property type="nucleotide sequence ID" value="NZ_CP040916.1"/>
</dbReference>
<dbReference type="Pfam" id="PF00550">
    <property type="entry name" value="PP-binding"/>
    <property type="match status" value="1"/>
</dbReference>
<proteinExistence type="predicted"/>
<dbReference type="FunFam" id="2.30.38.10:FF:000001">
    <property type="entry name" value="Non-ribosomal peptide synthetase PvdI"/>
    <property type="match status" value="1"/>
</dbReference>
<dbReference type="InterPro" id="IPR009081">
    <property type="entry name" value="PP-bd_ACP"/>
</dbReference>
<evidence type="ECO:0000256" key="4">
    <source>
        <dbReference type="SAM" id="MobiDB-lite"/>
    </source>
</evidence>
<dbReference type="EMBL" id="CP040916">
    <property type="protein sequence ID" value="QDQ10228.1"/>
    <property type="molecule type" value="Genomic_DNA"/>
</dbReference>